<feature type="domain" description="P/Homo B" evidence="5">
    <location>
        <begin position="233"/>
        <end position="360"/>
    </location>
</feature>
<proteinExistence type="predicted"/>
<dbReference type="InterPro" id="IPR002884">
    <property type="entry name" value="P_dom"/>
</dbReference>
<sequence>MIRKRIALVTSAATALAGGLVGVILTAGPAAAATVSQPLQTMVANLPVATEVRTGYDRDLFNHWIDADGDGCNTRYEVLIAEATTAPAVGSGCALSGGAWLSYYDGATWTDPSDLDIDHMVPLAESWDSGSRNWTSAQREAYANDLGDARALVAVTDNVNQSKSDQDPAEWVPSLAGVRCRYVTEWTAVKTRWGLTVDTAEKSALTTYAAACTNSTVTVEIVIGNGTTTSPTVSPSPTVTPTGGTCTGSNGTDVTVPDAGAAVTSSVTIAGCSRSAASATSTAYVNIVHPFRGDLSIWLYAPDGTYYVLTSASSADSAANVDTTYTANLSSETANGTWTLSVKDNYSGDSGYLNTWTLTV</sequence>
<evidence type="ECO:0000256" key="2">
    <source>
        <dbReference type="ARBA" id="ARBA00022801"/>
    </source>
</evidence>
<keyword evidence="4" id="KW-0732">Signal</keyword>
<feature type="signal peptide" evidence="4">
    <location>
        <begin position="1"/>
        <end position="32"/>
    </location>
</feature>
<keyword evidence="1" id="KW-0645">Protease</keyword>
<accession>A0ABQ3XHZ9</accession>
<reference evidence="6 7" key="1">
    <citation type="submission" date="2021-01" db="EMBL/GenBank/DDBJ databases">
        <title>Whole genome shotgun sequence of Actinoplanes couchii NBRC 106145.</title>
        <authorList>
            <person name="Komaki H."/>
            <person name="Tamura T."/>
        </authorList>
    </citation>
    <scope>NUCLEOTIDE SEQUENCE [LARGE SCALE GENOMIC DNA]</scope>
    <source>
        <strain evidence="6 7">NBRC 106145</strain>
    </source>
</reference>
<feature type="compositionally biased region" description="Low complexity" evidence="3">
    <location>
        <begin position="228"/>
        <end position="249"/>
    </location>
</feature>
<name>A0ABQ3XHZ9_9ACTN</name>
<organism evidence="6 7">
    <name type="scientific">Actinoplanes couchii</name>
    <dbReference type="NCBI Taxonomy" id="403638"/>
    <lineage>
        <taxon>Bacteria</taxon>
        <taxon>Bacillati</taxon>
        <taxon>Actinomycetota</taxon>
        <taxon>Actinomycetes</taxon>
        <taxon>Micromonosporales</taxon>
        <taxon>Micromonosporaceae</taxon>
        <taxon>Actinoplanes</taxon>
    </lineage>
</organism>
<evidence type="ECO:0000313" key="7">
    <source>
        <dbReference type="Proteomes" id="UP000612282"/>
    </source>
</evidence>
<feature type="region of interest" description="Disordered" evidence="3">
    <location>
        <begin position="228"/>
        <end position="250"/>
    </location>
</feature>
<evidence type="ECO:0000259" key="5">
    <source>
        <dbReference type="PROSITE" id="PS51829"/>
    </source>
</evidence>
<dbReference type="SUPFAM" id="SSF49785">
    <property type="entry name" value="Galactose-binding domain-like"/>
    <property type="match status" value="1"/>
</dbReference>
<evidence type="ECO:0000256" key="3">
    <source>
        <dbReference type="SAM" id="MobiDB-lite"/>
    </source>
</evidence>
<comment type="caution">
    <text evidence="6">The sequence shown here is derived from an EMBL/GenBank/DDBJ whole genome shotgun (WGS) entry which is preliminary data.</text>
</comment>
<dbReference type="RefSeq" id="WP_373872649.1">
    <property type="nucleotide sequence ID" value="NZ_BAAAQE010000019.1"/>
</dbReference>
<gene>
    <name evidence="6" type="ORF">Aco03nite_065250</name>
</gene>
<dbReference type="PANTHER" id="PTHR24094:SF15">
    <property type="entry name" value="AMP-DEPENDENT SYNTHETASE_LIGASE DOMAIN-CONTAINING PROTEIN-RELATED"/>
    <property type="match status" value="1"/>
</dbReference>
<dbReference type="Pfam" id="PF01483">
    <property type="entry name" value="P_proprotein"/>
    <property type="match status" value="1"/>
</dbReference>
<keyword evidence="7" id="KW-1185">Reference proteome</keyword>
<evidence type="ECO:0000256" key="1">
    <source>
        <dbReference type="ARBA" id="ARBA00022670"/>
    </source>
</evidence>
<dbReference type="InterPro" id="IPR011089">
    <property type="entry name" value="GmrSD_C"/>
</dbReference>
<dbReference type="EMBL" id="BOMG01000081">
    <property type="protein sequence ID" value="GID58121.1"/>
    <property type="molecule type" value="Genomic_DNA"/>
</dbReference>
<evidence type="ECO:0000313" key="6">
    <source>
        <dbReference type="EMBL" id="GID58121.1"/>
    </source>
</evidence>
<dbReference type="Gene3D" id="2.60.120.260">
    <property type="entry name" value="Galactose-binding domain-like"/>
    <property type="match status" value="1"/>
</dbReference>
<dbReference type="InterPro" id="IPR008979">
    <property type="entry name" value="Galactose-bd-like_sf"/>
</dbReference>
<protein>
    <recommendedName>
        <fullName evidence="5">P/Homo B domain-containing protein</fullName>
    </recommendedName>
</protein>
<dbReference type="Pfam" id="PF07510">
    <property type="entry name" value="GmrSD_C"/>
    <property type="match status" value="1"/>
</dbReference>
<dbReference type="PROSITE" id="PS51829">
    <property type="entry name" value="P_HOMO_B"/>
    <property type="match status" value="1"/>
</dbReference>
<dbReference type="PANTHER" id="PTHR24094">
    <property type="entry name" value="SECRETED PROTEIN"/>
    <property type="match status" value="1"/>
</dbReference>
<dbReference type="Proteomes" id="UP000612282">
    <property type="component" value="Unassembled WGS sequence"/>
</dbReference>
<keyword evidence="2" id="KW-0378">Hydrolase</keyword>
<feature type="chain" id="PRO_5046655623" description="P/Homo B domain-containing protein" evidence="4">
    <location>
        <begin position="33"/>
        <end position="360"/>
    </location>
</feature>
<evidence type="ECO:0000256" key="4">
    <source>
        <dbReference type="SAM" id="SignalP"/>
    </source>
</evidence>